<dbReference type="CDD" id="cd03112">
    <property type="entry name" value="CobW-like"/>
    <property type="match status" value="1"/>
</dbReference>
<dbReference type="Gene3D" id="3.40.50.300">
    <property type="entry name" value="P-loop containing nucleotide triphosphate hydrolases"/>
    <property type="match status" value="1"/>
</dbReference>
<dbReference type="Proteomes" id="UP000008461">
    <property type="component" value="Chromosome"/>
</dbReference>
<dbReference type="SUPFAM" id="SSF90002">
    <property type="entry name" value="Hypothetical protein YjiA, C-terminal domain"/>
    <property type="match status" value="1"/>
</dbReference>
<dbReference type="GO" id="GO:0016787">
    <property type="term" value="F:hydrolase activity"/>
    <property type="evidence" value="ECO:0007669"/>
    <property type="project" value="UniProtKB-KW"/>
</dbReference>
<dbReference type="AlphaFoldDB" id="F4KZ47"/>
<name>F4KZ47_HALH1</name>
<comment type="catalytic activity">
    <reaction evidence="6">
        <text>GTP + H2O = GDP + phosphate + H(+)</text>
        <dbReference type="Rhea" id="RHEA:19669"/>
        <dbReference type="ChEBI" id="CHEBI:15377"/>
        <dbReference type="ChEBI" id="CHEBI:15378"/>
        <dbReference type="ChEBI" id="CHEBI:37565"/>
        <dbReference type="ChEBI" id="CHEBI:43474"/>
        <dbReference type="ChEBI" id="CHEBI:58189"/>
    </reaction>
    <physiologicalReaction direction="left-to-right" evidence="6">
        <dbReference type="Rhea" id="RHEA:19670"/>
    </physiologicalReaction>
</comment>
<proteinExistence type="inferred from homology"/>
<evidence type="ECO:0000256" key="6">
    <source>
        <dbReference type="ARBA" id="ARBA00049117"/>
    </source>
</evidence>
<keyword evidence="2" id="KW-0378">Hydrolase</keyword>
<dbReference type="eggNOG" id="COG0523">
    <property type="taxonomic scope" value="Bacteria"/>
</dbReference>
<protein>
    <submittedName>
        <fullName evidence="8">Cobalamin synthesis protein P47K</fullName>
    </submittedName>
</protein>
<dbReference type="GO" id="GO:0005737">
    <property type="term" value="C:cytoplasm"/>
    <property type="evidence" value="ECO:0007669"/>
    <property type="project" value="TreeGrafter"/>
</dbReference>
<dbReference type="SUPFAM" id="SSF52540">
    <property type="entry name" value="P-loop containing nucleoside triphosphate hydrolases"/>
    <property type="match status" value="1"/>
</dbReference>
<sequence length="331" mass="36403">MSDHKGSPLQDMPIPVTILTGFLGAGKTSLLNQLIANHPEKKLAIIENEFGEVPIDGDLVIGAQDNIFELANGCICCSLNGELIETLRQLLDSGKVFDHLIIETTGMAEPDAVALSFVSDPGIQAEFQLDGTVCLVDAVSGQETLLEREEAVKQITFADCIVINKANDVQEHYLAALQSNLREMNPLAQITTANYGRTEANLLHLQAYEAGELEQKIKSVVGDSPTHHHHHSDVAAHSFTFDQPFDLLAFIHWSKVLLMIQGKNIYRIKGILDVGNENAKMVFQSVRTQSAFTRAGDWPENEPRLSRIVIIGKNLKREALEKALRSCLSKG</sequence>
<dbReference type="STRING" id="760192.Halhy_5878"/>
<dbReference type="InterPro" id="IPR011629">
    <property type="entry name" value="CobW-like_C"/>
</dbReference>
<dbReference type="Pfam" id="PF07683">
    <property type="entry name" value="CobW_C"/>
    <property type="match status" value="1"/>
</dbReference>
<reference key="2">
    <citation type="submission" date="2011-04" db="EMBL/GenBank/DDBJ databases">
        <title>Complete sequence of chromosome of Haliscomenobacter hydrossis DSM 1100.</title>
        <authorList>
            <consortium name="US DOE Joint Genome Institute (JGI-PGF)"/>
            <person name="Lucas S."/>
            <person name="Han J."/>
            <person name="Lapidus A."/>
            <person name="Bruce D."/>
            <person name="Goodwin L."/>
            <person name="Pitluck S."/>
            <person name="Peters L."/>
            <person name="Kyrpides N."/>
            <person name="Mavromatis K."/>
            <person name="Ivanova N."/>
            <person name="Ovchinnikova G."/>
            <person name="Pagani I."/>
            <person name="Daligault H."/>
            <person name="Detter J.C."/>
            <person name="Han C."/>
            <person name="Land M."/>
            <person name="Hauser L."/>
            <person name="Markowitz V."/>
            <person name="Cheng J.-F."/>
            <person name="Hugenholtz P."/>
            <person name="Woyke T."/>
            <person name="Wu D."/>
            <person name="Verbarg S."/>
            <person name="Frueling A."/>
            <person name="Brambilla E."/>
            <person name="Klenk H.-P."/>
            <person name="Eisen J.A."/>
        </authorList>
    </citation>
    <scope>NUCLEOTIDE SEQUENCE</scope>
    <source>
        <strain>DSM 1100</strain>
    </source>
</reference>
<dbReference type="PANTHER" id="PTHR13748:SF62">
    <property type="entry name" value="COBW DOMAIN-CONTAINING PROTEIN"/>
    <property type="match status" value="1"/>
</dbReference>
<keyword evidence="3" id="KW-0143">Chaperone</keyword>
<dbReference type="Pfam" id="PF02492">
    <property type="entry name" value="cobW"/>
    <property type="match status" value="1"/>
</dbReference>
<reference evidence="8 9" key="1">
    <citation type="journal article" date="2011" name="Stand. Genomic Sci.">
        <title>Complete genome sequence of Haliscomenobacter hydrossis type strain (O).</title>
        <authorList>
            <consortium name="US DOE Joint Genome Institute (JGI-PGF)"/>
            <person name="Daligault H."/>
            <person name="Lapidus A."/>
            <person name="Zeytun A."/>
            <person name="Nolan M."/>
            <person name="Lucas S."/>
            <person name="Del Rio T.G."/>
            <person name="Tice H."/>
            <person name="Cheng J.F."/>
            <person name="Tapia R."/>
            <person name="Han C."/>
            <person name="Goodwin L."/>
            <person name="Pitluck S."/>
            <person name="Liolios K."/>
            <person name="Pagani I."/>
            <person name="Ivanova N."/>
            <person name="Huntemann M."/>
            <person name="Mavromatis K."/>
            <person name="Mikhailova N."/>
            <person name="Pati A."/>
            <person name="Chen A."/>
            <person name="Palaniappan K."/>
            <person name="Land M."/>
            <person name="Hauser L."/>
            <person name="Brambilla E.M."/>
            <person name="Rohde M."/>
            <person name="Verbarg S."/>
            <person name="Goker M."/>
            <person name="Bristow J."/>
            <person name="Eisen J.A."/>
            <person name="Markowitz V."/>
            <person name="Hugenholtz P."/>
            <person name="Kyrpides N.C."/>
            <person name="Klenk H.P."/>
            <person name="Woyke T."/>
        </authorList>
    </citation>
    <scope>NUCLEOTIDE SEQUENCE [LARGE SCALE GENOMIC DNA]</scope>
    <source>
        <strain evidence="9">ATCC 27775 / DSM 1100 / LMG 10767 / O</strain>
    </source>
</reference>
<feature type="domain" description="CobW C-terminal" evidence="7">
    <location>
        <begin position="234"/>
        <end position="328"/>
    </location>
</feature>
<dbReference type="SMART" id="SM00833">
    <property type="entry name" value="CobW_C"/>
    <property type="match status" value="1"/>
</dbReference>
<evidence type="ECO:0000259" key="7">
    <source>
        <dbReference type="SMART" id="SM00833"/>
    </source>
</evidence>
<evidence type="ECO:0000313" key="9">
    <source>
        <dbReference type="Proteomes" id="UP000008461"/>
    </source>
</evidence>
<gene>
    <name evidence="8" type="ordered locus">Halhy_5878</name>
</gene>
<dbReference type="InterPro" id="IPR003495">
    <property type="entry name" value="CobW/HypB/UreG_nucleotide-bd"/>
</dbReference>
<dbReference type="KEGG" id="hhy:Halhy_5878"/>
<accession>F4KZ47</accession>
<comment type="similarity">
    <text evidence="4">Belongs to the SIMIBI class G3E GTPase family. ZNG1 subfamily.</text>
</comment>
<dbReference type="PANTHER" id="PTHR13748">
    <property type="entry name" value="COBW-RELATED"/>
    <property type="match status" value="1"/>
</dbReference>
<keyword evidence="1" id="KW-0547">Nucleotide-binding</keyword>
<organism evidence="8 9">
    <name type="scientific">Haliscomenobacter hydrossis (strain ATCC 27775 / DSM 1100 / LMG 10767 / O)</name>
    <dbReference type="NCBI Taxonomy" id="760192"/>
    <lineage>
        <taxon>Bacteria</taxon>
        <taxon>Pseudomonadati</taxon>
        <taxon>Bacteroidota</taxon>
        <taxon>Saprospiria</taxon>
        <taxon>Saprospirales</taxon>
        <taxon>Haliscomenobacteraceae</taxon>
        <taxon>Haliscomenobacter</taxon>
    </lineage>
</organism>
<dbReference type="GO" id="GO:0000166">
    <property type="term" value="F:nucleotide binding"/>
    <property type="evidence" value="ECO:0007669"/>
    <property type="project" value="UniProtKB-KW"/>
</dbReference>
<dbReference type="EMBL" id="CP002691">
    <property type="protein sequence ID" value="AEE53701.1"/>
    <property type="molecule type" value="Genomic_DNA"/>
</dbReference>
<dbReference type="RefSeq" id="WP_013768229.1">
    <property type="nucleotide sequence ID" value="NC_015510.1"/>
</dbReference>
<dbReference type="Gene3D" id="3.30.1220.10">
    <property type="entry name" value="CobW-like, C-terminal domain"/>
    <property type="match status" value="1"/>
</dbReference>
<evidence type="ECO:0000256" key="1">
    <source>
        <dbReference type="ARBA" id="ARBA00022741"/>
    </source>
</evidence>
<dbReference type="InterPro" id="IPR051316">
    <property type="entry name" value="Zinc-reg_GTPase_activator"/>
</dbReference>
<dbReference type="InterPro" id="IPR036627">
    <property type="entry name" value="CobW-likC_sf"/>
</dbReference>
<comment type="function">
    <text evidence="5">Zinc chaperone that directly transfers zinc cofactor to target proteins, thereby activating them. Zinc is transferred from the CXCC motif in the GTPase domain to the zinc binding site in target proteins in a process requiring GTP hydrolysis.</text>
</comment>
<evidence type="ECO:0000256" key="2">
    <source>
        <dbReference type="ARBA" id="ARBA00022801"/>
    </source>
</evidence>
<evidence type="ECO:0000313" key="8">
    <source>
        <dbReference type="EMBL" id="AEE53701.1"/>
    </source>
</evidence>
<evidence type="ECO:0000256" key="3">
    <source>
        <dbReference type="ARBA" id="ARBA00023186"/>
    </source>
</evidence>
<dbReference type="InterPro" id="IPR027417">
    <property type="entry name" value="P-loop_NTPase"/>
</dbReference>
<keyword evidence="9" id="KW-1185">Reference proteome</keyword>
<evidence type="ECO:0000256" key="5">
    <source>
        <dbReference type="ARBA" id="ARBA00045658"/>
    </source>
</evidence>
<dbReference type="HOGENOM" id="CLU_017452_0_1_10"/>
<evidence type="ECO:0000256" key="4">
    <source>
        <dbReference type="ARBA" id="ARBA00034320"/>
    </source>
</evidence>